<feature type="compositionally biased region" description="Acidic residues" evidence="2">
    <location>
        <begin position="283"/>
        <end position="295"/>
    </location>
</feature>
<dbReference type="EMBL" id="ML210162">
    <property type="protein sequence ID" value="TFK27730.1"/>
    <property type="molecule type" value="Genomic_DNA"/>
</dbReference>
<dbReference type="OrthoDB" id="3269067at2759"/>
<feature type="coiled-coil region" evidence="1">
    <location>
        <begin position="85"/>
        <end position="119"/>
    </location>
</feature>
<name>A0A5C3L4Q6_COPMA</name>
<feature type="compositionally biased region" description="Polar residues" evidence="2">
    <location>
        <begin position="253"/>
        <end position="268"/>
    </location>
</feature>
<feature type="compositionally biased region" description="Polar residues" evidence="2">
    <location>
        <begin position="155"/>
        <end position="164"/>
    </location>
</feature>
<feature type="compositionally biased region" description="Basic and acidic residues" evidence="2">
    <location>
        <begin position="229"/>
        <end position="248"/>
    </location>
</feature>
<dbReference type="Proteomes" id="UP000307440">
    <property type="component" value="Unassembled WGS sequence"/>
</dbReference>
<gene>
    <name evidence="3" type="ORF">FA15DRAFT_754115</name>
</gene>
<reference evidence="3 4" key="1">
    <citation type="journal article" date="2019" name="Nat. Ecol. Evol.">
        <title>Megaphylogeny resolves global patterns of mushroom evolution.</title>
        <authorList>
            <person name="Varga T."/>
            <person name="Krizsan K."/>
            <person name="Foldi C."/>
            <person name="Dima B."/>
            <person name="Sanchez-Garcia M."/>
            <person name="Sanchez-Ramirez S."/>
            <person name="Szollosi G.J."/>
            <person name="Szarkandi J.G."/>
            <person name="Papp V."/>
            <person name="Albert L."/>
            <person name="Andreopoulos W."/>
            <person name="Angelini C."/>
            <person name="Antonin V."/>
            <person name="Barry K.W."/>
            <person name="Bougher N.L."/>
            <person name="Buchanan P."/>
            <person name="Buyck B."/>
            <person name="Bense V."/>
            <person name="Catcheside P."/>
            <person name="Chovatia M."/>
            <person name="Cooper J."/>
            <person name="Damon W."/>
            <person name="Desjardin D."/>
            <person name="Finy P."/>
            <person name="Geml J."/>
            <person name="Haridas S."/>
            <person name="Hughes K."/>
            <person name="Justo A."/>
            <person name="Karasinski D."/>
            <person name="Kautmanova I."/>
            <person name="Kiss B."/>
            <person name="Kocsube S."/>
            <person name="Kotiranta H."/>
            <person name="LaButti K.M."/>
            <person name="Lechner B.E."/>
            <person name="Liimatainen K."/>
            <person name="Lipzen A."/>
            <person name="Lukacs Z."/>
            <person name="Mihaltcheva S."/>
            <person name="Morgado L.N."/>
            <person name="Niskanen T."/>
            <person name="Noordeloos M.E."/>
            <person name="Ohm R.A."/>
            <person name="Ortiz-Santana B."/>
            <person name="Ovrebo C."/>
            <person name="Racz N."/>
            <person name="Riley R."/>
            <person name="Savchenko A."/>
            <person name="Shiryaev A."/>
            <person name="Soop K."/>
            <person name="Spirin V."/>
            <person name="Szebenyi C."/>
            <person name="Tomsovsky M."/>
            <person name="Tulloss R.E."/>
            <person name="Uehling J."/>
            <person name="Grigoriev I.V."/>
            <person name="Vagvolgyi C."/>
            <person name="Papp T."/>
            <person name="Martin F.M."/>
            <person name="Miettinen O."/>
            <person name="Hibbett D.S."/>
            <person name="Nagy L.G."/>
        </authorList>
    </citation>
    <scope>NUCLEOTIDE SEQUENCE [LARGE SCALE GENOMIC DNA]</scope>
    <source>
        <strain evidence="3 4">CBS 121175</strain>
    </source>
</reference>
<protein>
    <submittedName>
        <fullName evidence="3">Uncharacterized protein</fullName>
    </submittedName>
</protein>
<proteinExistence type="predicted"/>
<evidence type="ECO:0000313" key="4">
    <source>
        <dbReference type="Proteomes" id="UP000307440"/>
    </source>
</evidence>
<dbReference type="STRING" id="230819.A0A5C3L4Q6"/>
<feature type="compositionally biased region" description="Basic residues" evidence="2">
    <location>
        <begin position="386"/>
        <end position="397"/>
    </location>
</feature>
<evidence type="ECO:0000256" key="1">
    <source>
        <dbReference type="SAM" id="Coils"/>
    </source>
</evidence>
<accession>A0A5C3L4Q6</accession>
<dbReference type="AlphaFoldDB" id="A0A5C3L4Q6"/>
<keyword evidence="1" id="KW-0175">Coiled coil</keyword>
<sequence length="397" mass="44463">MSRISTHTALDDAIAFVTKVAHQTVADAELRSRAEVAKAVEETKEARVQRDKALKDYCVLQKEVQLWKEEANASKAALGQAELTIAHQTDTLTQHLETIAQLQRELDQWKDQSKNWQTHFTRVEQERCTLSSRLEELVSERLQWSRTVAATPSLLNQFTPQSRYPGSNGSGHSSSSNKRRSIPSPTQPVTTKLNPDDDTFITSTKDGGSAKSRRTLPQKQLASTSKLKPARERPNDIPSPTKERESVKRNASLHPTSGQKNGIRQSTVIRRVHAVVTVKREEESDAEQNIDEEESPEVRPAQSRRTSRRIIADDESESEEPPNGQLARSLRPTKPVHYCEEDDEVENGEDEGGETSEEDPLIMGNENRKEVPRIQRSKAEAAGAPAKKRRKTASNVT</sequence>
<evidence type="ECO:0000313" key="3">
    <source>
        <dbReference type="EMBL" id="TFK27730.1"/>
    </source>
</evidence>
<feature type="compositionally biased region" description="Basic and acidic residues" evidence="2">
    <location>
        <begin position="366"/>
        <end position="379"/>
    </location>
</feature>
<evidence type="ECO:0000256" key="2">
    <source>
        <dbReference type="SAM" id="MobiDB-lite"/>
    </source>
</evidence>
<feature type="region of interest" description="Disordered" evidence="2">
    <location>
        <begin position="155"/>
        <end position="397"/>
    </location>
</feature>
<feature type="compositionally biased region" description="Polar residues" evidence="2">
    <location>
        <begin position="217"/>
        <end position="226"/>
    </location>
</feature>
<keyword evidence="4" id="KW-1185">Reference proteome</keyword>
<feature type="compositionally biased region" description="Acidic residues" evidence="2">
    <location>
        <begin position="340"/>
        <end position="360"/>
    </location>
</feature>
<organism evidence="3 4">
    <name type="scientific">Coprinopsis marcescibilis</name>
    <name type="common">Agaric fungus</name>
    <name type="synonym">Psathyrella marcescibilis</name>
    <dbReference type="NCBI Taxonomy" id="230819"/>
    <lineage>
        <taxon>Eukaryota</taxon>
        <taxon>Fungi</taxon>
        <taxon>Dikarya</taxon>
        <taxon>Basidiomycota</taxon>
        <taxon>Agaricomycotina</taxon>
        <taxon>Agaricomycetes</taxon>
        <taxon>Agaricomycetidae</taxon>
        <taxon>Agaricales</taxon>
        <taxon>Agaricineae</taxon>
        <taxon>Psathyrellaceae</taxon>
        <taxon>Coprinopsis</taxon>
    </lineage>
</organism>
<feature type="compositionally biased region" description="Low complexity" evidence="2">
    <location>
        <begin position="165"/>
        <end position="176"/>
    </location>
</feature>